<comment type="caution">
    <text evidence="3">The sequence shown here is derived from an EMBL/GenBank/DDBJ whole genome shotgun (WGS) entry which is preliminary data.</text>
</comment>
<dbReference type="SUPFAM" id="SSF54106">
    <property type="entry name" value="LysM domain"/>
    <property type="match status" value="1"/>
</dbReference>
<evidence type="ECO:0000259" key="2">
    <source>
        <dbReference type="PROSITE" id="PS51782"/>
    </source>
</evidence>
<dbReference type="InterPro" id="IPR036779">
    <property type="entry name" value="LysM_dom_sf"/>
</dbReference>
<accession>A0ABS3WD53</accession>
<keyword evidence="1" id="KW-0472">Membrane</keyword>
<evidence type="ECO:0000313" key="4">
    <source>
        <dbReference type="Proteomes" id="UP000670947"/>
    </source>
</evidence>
<dbReference type="Proteomes" id="UP000670947">
    <property type="component" value="Unassembled WGS sequence"/>
</dbReference>
<sequence>MQTISTYSTAYTDSTVNSNKKPAVRKANASRKDRAIERLLLRLAAASLFFVLLFVGLTIVKGHADSDLPAVPAAGEQTIVVGAGDTLWDIASSVRKEGEDIRRTVYDLQKRNNLSSSSLRAGQTLIVPADDRE</sequence>
<dbReference type="Pfam" id="PF01476">
    <property type="entry name" value="LysM"/>
    <property type="match status" value="1"/>
</dbReference>
<protein>
    <submittedName>
        <fullName evidence="3">LysM peptidoglycan-binding domain-containing protein</fullName>
    </submittedName>
</protein>
<dbReference type="EMBL" id="JAGGDJ010000014">
    <property type="protein sequence ID" value="MBO7746051.1"/>
    <property type="molecule type" value="Genomic_DNA"/>
</dbReference>
<organism evidence="3 4">
    <name type="scientific">Paenibacillus artemisiicola</name>
    <dbReference type="NCBI Taxonomy" id="1172618"/>
    <lineage>
        <taxon>Bacteria</taxon>
        <taxon>Bacillati</taxon>
        <taxon>Bacillota</taxon>
        <taxon>Bacilli</taxon>
        <taxon>Bacillales</taxon>
        <taxon>Paenibacillaceae</taxon>
        <taxon>Paenibacillus</taxon>
    </lineage>
</organism>
<keyword evidence="1" id="KW-1133">Transmembrane helix</keyword>
<feature type="domain" description="LysM" evidence="2">
    <location>
        <begin position="77"/>
        <end position="127"/>
    </location>
</feature>
<feature type="transmembrane region" description="Helical" evidence="1">
    <location>
        <begin position="39"/>
        <end position="60"/>
    </location>
</feature>
<keyword evidence="1" id="KW-0812">Transmembrane</keyword>
<evidence type="ECO:0000256" key="1">
    <source>
        <dbReference type="SAM" id="Phobius"/>
    </source>
</evidence>
<dbReference type="InterPro" id="IPR018392">
    <property type="entry name" value="LysM"/>
</dbReference>
<evidence type="ECO:0000313" key="3">
    <source>
        <dbReference type="EMBL" id="MBO7746051.1"/>
    </source>
</evidence>
<dbReference type="CDD" id="cd00118">
    <property type="entry name" value="LysM"/>
    <property type="match status" value="1"/>
</dbReference>
<dbReference type="PROSITE" id="PS51782">
    <property type="entry name" value="LYSM"/>
    <property type="match status" value="1"/>
</dbReference>
<name>A0ABS3WD53_9BACL</name>
<dbReference type="Gene3D" id="3.10.350.10">
    <property type="entry name" value="LysM domain"/>
    <property type="match status" value="1"/>
</dbReference>
<reference evidence="3 4" key="1">
    <citation type="submission" date="2021-03" db="EMBL/GenBank/DDBJ databases">
        <title>Paenibacillus artemisicola MWE-103 whole genome sequence.</title>
        <authorList>
            <person name="Ham Y.J."/>
        </authorList>
    </citation>
    <scope>NUCLEOTIDE SEQUENCE [LARGE SCALE GENOMIC DNA]</scope>
    <source>
        <strain evidence="3 4">MWE-103</strain>
    </source>
</reference>
<gene>
    <name evidence="3" type="ORF">I8J29_17720</name>
</gene>
<keyword evidence="4" id="KW-1185">Reference proteome</keyword>
<proteinExistence type="predicted"/>
<dbReference type="SMART" id="SM00257">
    <property type="entry name" value="LysM"/>
    <property type="match status" value="1"/>
</dbReference>
<dbReference type="RefSeq" id="WP_208848856.1">
    <property type="nucleotide sequence ID" value="NZ_JAGGDJ010000014.1"/>
</dbReference>